<keyword evidence="2" id="KW-0732">Signal</keyword>
<name>A0A504YMV8_FASGI</name>
<evidence type="ECO:0000259" key="3">
    <source>
        <dbReference type="PROSITE" id="PS50015"/>
    </source>
</evidence>
<dbReference type="AlphaFoldDB" id="A0A504YMV8"/>
<dbReference type="Gene3D" id="1.10.225.10">
    <property type="entry name" value="Saposin-like"/>
    <property type="match status" value="1"/>
</dbReference>
<comment type="caution">
    <text evidence="4">The sequence shown here is derived from an EMBL/GenBank/DDBJ whole genome shotgun (WGS) entry which is preliminary data.</text>
</comment>
<dbReference type="SMART" id="SM00741">
    <property type="entry name" value="SapB"/>
    <property type="match status" value="1"/>
</dbReference>
<feature type="signal peptide" evidence="2">
    <location>
        <begin position="1"/>
        <end position="20"/>
    </location>
</feature>
<keyword evidence="1" id="KW-1015">Disulfide bond</keyword>
<accession>A0A504YMV8</accession>
<reference evidence="4 5" key="1">
    <citation type="submission" date="2019-04" db="EMBL/GenBank/DDBJ databases">
        <title>Annotation for the trematode Fasciola gigantica.</title>
        <authorList>
            <person name="Choi Y.-J."/>
        </authorList>
    </citation>
    <scope>NUCLEOTIDE SEQUENCE [LARGE SCALE GENOMIC DNA]</scope>
    <source>
        <strain evidence="4">Uganda_cow_1</strain>
    </source>
</reference>
<feature type="chain" id="PRO_5021217614" description="Saposin B-type domain-containing protein" evidence="2">
    <location>
        <begin position="21"/>
        <end position="134"/>
    </location>
</feature>
<dbReference type="EMBL" id="SUNJ01005846">
    <property type="protein sequence ID" value="TPP63292.1"/>
    <property type="molecule type" value="Genomic_DNA"/>
</dbReference>
<dbReference type="Proteomes" id="UP000316759">
    <property type="component" value="Unassembled WGS sequence"/>
</dbReference>
<evidence type="ECO:0000256" key="2">
    <source>
        <dbReference type="SAM" id="SignalP"/>
    </source>
</evidence>
<evidence type="ECO:0000256" key="1">
    <source>
        <dbReference type="ARBA" id="ARBA00023157"/>
    </source>
</evidence>
<dbReference type="PROSITE" id="PS50015">
    <property type="entry name" value="SAP_B"/>
    <property type="match status" value="1"/>
</dbReference>
<keyword evidence="5" id="KW-1185">Reference proteome</keyword>
<protein>
    <recommendedName>
        <fullName evidence="3">Saposin B-type domain-containing protein</fullName>
    </recommendedName>
</protein>
<gene>
    <name evidence="4" type="ORF">FGIG_08278</name>
</gene>
<organism evidence="4 5">
    <name type="scientific">Fasciola gigantica</name>
    <name type="common">Giant liver fluke</name>
    <dbReference type="NCBI Taxonomy" id="46835"/>
    <lineage>
        <taxon>Eukaryota</taxon>
        <taxon>Metazoa</taxon>
        <taxon>Spiralia</taxon>
        <taxon>Lophotrochozoa</taxon>
        <taxon>Platyhelminthes</taxon>
        <taxon>Trematoda</taxon>
        <taxon>Digenea</taxon>
        <taxon>Plagiorchiida</taxon>
        <taxon>Echinostomata</taxon>
        <taxon>Echinostomatoidea</taxon>
        <taxon>Fasciolidae</taxon>
        <taxon>Fasciola</taxon>
    </lineage>
</organism>
<dbReference type="OrthoDB" id="69496at2759"/>
<sequence length="134" mass="15293">MYSKTVVVCVLMAMVCTVRADEFPYISVYSHALYRFQNEDSCLEDAVGKCALCRVTVDAIKSYLASKEIIELRKEEIKKLCHHVPLFADECTATLDIFLDSMMRVFSSVSSDVYCTKFHICPERLNNETLESNL</sequence>
<dbReference type="InterPro" id="IPR008139">
    <property type="entry name" value="SaposinB_dom"/>
</dbReference>
<evidence type="ECO:0000313" key="4">
    <source>
        <dbReference type="EMBL" id="TPP63292.1"/>
    </source>
</evidence>
<evidence type="ECO:0000313" key="5">
    <source>
        <dbReference type="Proteomes" id="UP000316759"/>
    </source>
</evidence>
<feature type="domain" description="Saposin B-type" evidence="3">
    <location>
        <begin position="46"/>
        <end position="125"/>
    </location>
</feature>
<dbReference type="InterPro" id="IPR011001">
    <property type="entry name" value="Saposin-like"/>
</dbReference>
<proteinExistence type="predicted"/>
<dbReference type="SUPFAM" id="SSF47862">
    <property type="entry name" value="Saposin"/>
    <property type="match status" value="1"/>
</dbReference>